<evidence type="ECO:0000256" key="1">
    <source>
        <dbReference type="ARBA" id="ARBA00004191"/>
    </source>
</evidence>
<dbReference type="GO" id="GO:0004650">
    <property type="term" value="F:polygalacturonase activity"/>
    <property type="evidence" value="ECO:0007669"/>
    <property type="project" value="InterPro"/>
</dbReference>
<protein>
    <recommendedName>
        <fullName evidence="12">Polygalacturonase</fullName>
    </recommendedName>
</protein>
<accession>A0A5P1FTN7</accession>
<proteinExistence type="inferred from homology"/>
<evidence type="ECO:0000313" key="10">
    <source>
        <dbReference type="EMBL" id="ONK81043.1"/>
    </source>
</evidence>
<evidence type="ECO:0000256" key="7">
    <source>
        <dbReference type="ARBA" id="ARBA00023316"/>
    </source>
</evidence>
<dbReference type="InterPro" id="IPR012334">
    <property type="entry name" value="Pectin_lyas_fold"/>
</dbReference>
<keyword evidence="3" id="KW-0134">Cell wall</keyword>
<dbReference type="Proteomes" id="UP000243459">
    <property type="component" value="Chromosome 1"/>
</dbReference>
<evidence type="ECO:0000256" key="5">
    <source>
        <dbReference type="ARBA" id="ARBA00022801"/>
    </source>
</evidence>
<keyword evidence="7" id="KW-0961">Cell wall biogenesis/degradation</keyword>
<keyword evidence="6 9" id="KW-0326">Glycosidase</keyword>
<dbReference type="InterPro" id="IPR011050">
    <property type="entry name" value="Pectin_lyase_fold/virulence"/>
</dbReference>
<dbReference type="PROSITE" id="PS00502">
    <property type="entry name" value="POLYGALACTURONASE"/>
    <property type="match status" value="1"/>
</dbReference>
<dbReference type="Gene3D" id="2.160.20.10">
    <property type="entry name" value="Single-stranded right-handed beta-helix, Pectin lyase-like"/>
    <property type="match status" value="2"/>
</dbReference>
<dbReference type="AlphaFoldDB" id="A0A5P1FTN7"/>
<comment type="subcellular location">
    <subcellularLocation>
        <location evidence="1">Secreted</location>
        <location evidence="1">Cell wall</location>
    </subcellularLocation>
</comment>
<organism evidence="10 11">
    <name type="scientific">Asparagus officinalis</name>
    <name type="common">Garden asparagus</name>
    <dbReference type="NCBI Taxonomy" id="4686"/>
    <lineage>
        <taxon>Eukaryota</taxon>
        <taxon>Viridiplantae</taxon>
        <taxon>Streptophyta</taxon>
        <taxon>Embryophyta</taxon>
        <taxon>Tracheophyta</taxon>
        <taxon>Spermatophyta</taxon>
        <taxon>Magnoliopsida</taxon>
        <taxon>Liliopsida</taxon>
        <taxon>Asparagales</taxon>
        <taxon>Asparagaceae</taxon>
        <taxon>Asparagoideae</taxon>
        <taxon>Asparagus</taxon>
    </lineage>
</organism>
<dbReference type="PANTHER" id="PTHR31375">
    <property type="match status" value="1"/>
</dbReference>
<evidence type="ECO:0000256" key="8">
    <source>
        <dbReference type="PROSITE-ProRule" id="PRU10052"/>
    </source>
</evidence>
<gene>
    <name evidence="10" type="ORF">A4U43_C01F24620</name>
</gene>
<evidence type="ECO:0000256" key="9">
    <source>
        <dbReference type="RuleBase" id="RU361169"/>
    </source>
</evidence>
<dbReference type="InterPro" id="IPR000743">
    <property type="entry name" value="Glyco_hydro_28"/>
</dbReference>
<dbReference type="GO" id="GO:0071555">
    <property type="term" value="P:cell wall organization"/>
    <property type="evidence" value="ECO:0007669"/>
    <property type="project" value="UniProtKB-KW"/>
</dbReference>
<evidence type="ECO:0000313" key="11">
    <source>
        <dbReference type="Proteomes" id="UP000243459"/>
    </source>
</evidence>
<keyword evidence="11" id="KW-1185">Reference proteome</keyword>
<dbReference type="Gramene" id="ONK81043">
    <property type="protein sequence ID" value="ONK81043"/>
    <property type="gene ID" value="A4U43_C01F24620"/>
</dbReference>
<comment type="similarity">
    <text evidence="2 9">Belongs to the glycosyl hydrolase 28 family.</text>
</comment>
<sequence length="535" mass="59049">MEDLGEAMHILGMEIGRDKKKVGVPLGAHLNLLADLSPKIVEDQELMSKTPYMSAVGSLMHAMVFYARTKHIDVGYHFVRDVLEDDDVEIVKIHTKDNPTDMLTNVVSSNKALLVQQGLFKVLSKKDKLSESIPDDEKEELKMKAHSVIQLYLADQVLREVANEDTTTGLWLKLESLYMIRSLTNKLYLKQCIFILYMKEDIWDPSQVPSKGGARFVLTLIDDYSRKVGCILESESHEIDLFCFTAVILSLSHLFLGVGSDESTARTEFNVLDFGAIGDGTTDDTEALKFFACNNLQVSNLTSVDSAQTHLVFLGCQWVGANNLTIMAPGDSPNTDGIHIHASQHVKVQNSNIGTGDDCISVGDHVYDIGIENINCGPGHGISVGSLGRGGTEASVEEVHVRYVYFQNTTNGARIKTWQGAKGYAKGIKFEYCIFNNVQNPIVIDQYYCDVRGKCKDEPAAVQVSNVSYANFQGTSQTPFAVSMNCSQAIPCTSIQFDTVNLTMATKEADTKAYCINAYGNTMGFIHPTLDCLRR</sequence>
<dbReference type="EMBL" id="CM007381">
    <property type="protein sequence ID" value="ONK81043.1"/>
    <property type="molecule type" value="Genomic_DNA"/>
</dbReference>
<dbReference type="GO" id="GO:0005975">
    <property type="term" value="P:carbohydrate metabolic process"/>
    <property type="evidence" value="ECO:0007669"/>
    <property type="project" value="InterPro"/>
</dbReference>
<keyword evidence="4" id="KW-0964">Secreted</keyword>
<dbReference type="SUPFAM" id="SSF51126">
    <property type="entry name" value="Pectin lyase-like"/>
    <property type="match status" value="1"/>
</dbReference>
<evidence type="ECO:0000256" key="3">
    <source>
        <dbReference type="ARBA" id="ARBA00022512"/>
    </source>
</evidence>
<keyword evidence="5 9" id="KW-0378">Hydrolase</keyword>
<reference evidence="11" key="1">
    <citation type="journal article" date="2017" name="Nat. Commun.">
        <title>The asparagus genome sheds light on the origin and evolution of a young Y chromosome.</title>
        <authorList>
            <person name="Harkess A."/>
            <person name="Zhou J."/>
            <person name="Xu C."/>
            <person name="Bowers J.E."/>
            <person name="Van der Hulst R."/>
            <person name="Ayyampalayam S."/>
            <person name="Mercati F."/>
            <person name="Riccardi P."/>
            <person name="McKain M.R."/>
            <person name="Kakrana A."/>
            <person name="Tang H."/>
            <person name="Ray J."/>
            <person name="Groenendijk J."/>
            <person name="Arikit S."/>
            <person name="Mathioni S.M."/>
            <person name="Nakano M."/>
            <person name="Shan H."/>
            <person name="Telgmann-Rauber A."/>
            <person name="Kanno A."/>
            <person name="Yue Z."/>
            <person name="Chen H."/>
            <person name="Li W."/>
            <person name="Chen Y."/>
            <person name="Xu X."/>
            <person name="Zhang Y."/>
            <person name="Luo S."/>
            <person name="Chen H."/>
            <person name="Gao J."/>
            <person name="Mao Z."/>
            <person name="Pires J.C."/>
            <person name="Luo M."/>
            <person name="Kudrna D."/>
            <person name="Wing R.A."/>
            <person name="Meyers B.C."/>
            <person name="Yi K."/>
            <person name="Kong H."/>
            <person name="Lavrijsen P."/>
            <person name="Sunseri F."/>
            <person name="Falavigna A."/>
            <person name="Ye Y."/>
            <person name="Leebens-Mack J.H."/>
            <person name="Chen G."/>
        </authorList>
    </citation>
    <scope>NUCLEOTIDE SEQUENCE [LARGE SCALE GENOMIC DNA]</scope>
    <source>
        <strain evidence="11">cv. DH0086</strain>
    </source>
</reference>
<evidence type="ECO:0000256" key="6">
    <source>
        <dbReference type="ARBA" id="ARBA00023295"/>
    </source>
</evidence>
<feature type="active site" evidence="8">
    <location>
        <position position="380"/>
    </location>
</feature>
<dbReference type="Pfam" id="PF14223">
    <property type="entry name" value="Retrotran_gag_2"/>
    <property type="match status" value="1"/>
</dbReference>
<evidence type="ECO:0000256" key="4">
    <source>
        <dbReference type="ARBA" id="ARBA00022525"/>
    </source>
</evidence>
<name>A0A5P1FTN7_ASPOF</name>
<dbReference type="Pfam" id="PF00295">
    <property type="entry name" value="Glyco_hydro_28"/>
    <property type="match status" value="1"/>
</dbReference>
<evidence type="ECO:0000256" key="2">
    <source>
        <dbReference type="ARBA" id="ARBA00008834"/>
    </source>
</evidence>
<evidence type="ECO:0008006" key="12">
    <source>
        <dbReference type="Google" id="ProtNLM"/>
    </source>
</evidence>